<dbReference type="EMBL" id="CP020570">
    <property type="protein sequence ID" value="ARF60194.1"/>
    <property type="molecule type" value="Genomic_DNA"/>
</dbReference>
<feature type="active site" evidence="2 3">
    <location>
        <position position="364"/>
    </location>
</feature>
<comment type="subunit">
    <text evidence="2">Homodimer.</text>
</comment>
<dbReference type="SUPFAM" id="SSF53474">
    <property type="entry name" value="alpha/beta-Hydrolases"/>
    <property type="match status" value="1"/>
</dbReference>
<protein>
    <recommendedName>
        <fullName evidence="2">Homoserine O-acetyltransferase</fullName>
        <shortName evidence="2">HAT</shortName>
        <ecNumber evidence="2">2.3.1.31</ecNumber>
    </recommendedName>
    <alternativeName>
        <fullName evidence="2">Homoserine transacetylase</fullName>
        <shortName evidence="2">HTA</shortName>
    </alternativeName>
</protein>
<evidence type="ECO:0000313" key="7">
    <source>
        <dbReference type="Proteomes" id="UP000192445"/>
    </source>
</evidence>
<dbReference type="UniPathway" id="UPA00051">
    <property type="reaction ID" value="UER00074"/>
</dbReference>
<feature type="binding site" evidence="2">
    <location>
        <position position="365"/>
    </location>
    <ligand>
        <name>substrate</name>
    </ligand>
</feature>
<feature type="region of interest" description="Disordered" evidence="4">
    <location>
        <begin position="386"/>
        <end position="409"/>
    </location>
</feature>
<dbReference type="NCBIfam" id="NF001209">
    <property type="entry name" value="PRK00175.1"/>
    <property type="match status" value="1"/>
</dbReference>
<comment type="pathway">
    <text evidence="2">Amino-acid biosynthesis; L-methionine biosynthesis via de novo pathway; O-acetyl-L-homoserine from L-homoserine: step 1/1.</text>
</comment>
<keyword evidence="2" id="KW-0963">Cytoplasm</keyword>
<dbReference type="InterPro" id="IPR000073">
    <property type="entry name" value="AB_hydrolase_1"/>
</dbReference>
<dbReference type="Gene3D" id="3.40.50.1820">
    <property type="entry name" value="alpha/beta hydrolase"/>
    <property type="match status" value="1"/>
</dbReference>
<comment type="function">
    <text evidence="2">Transfers an acetyl group from acetyl-CoA to L-homoserine, forming acetyl-L-homoserine.</text>
</comment>
<dbReference type="EC" id="2.3.1.31" evidence="2"/>
<dbReference type="PIRSF" id="PIRSF000443">
    <property type="entry name" value="Homoser_Ac_trans"/>
    <property type="match status" value="1"/>
</dbReference>
<comment type="caution">
    <text evidence="2">Lacks conserved residue(s) required for the propagation of feature annotation.</text>
</comment>
<dbReference type="NCBIfam" id="TIGR01392">
    <property type="entry name" value="homoserO_Ac_trn"/>
    <property type="match status" value="1"/>
</dbReference>
<comment type="subcellular location">
    <subcellularLocation>
        <location evidence="2">Cytoplasm</location>
    </subcellularLocation>
</comment>
<evidence type="ECO:0000256" key="4">
    <source>
        <dbReference type="SAM" id="MobiDB-lite"/>
    </source>
</evidence>
<dbReference type="STRING" id="1935.B1H20_01435"/>
<dbReference type="InterPro" id="IPR029058">
    <property type="entry name" value="AB_hydrolase_fold"/>
</dbReference>
<evidence type="ECO:0000256" key="1">
    <source>
        <dbReference type="ARBA" id="ARBA00022679"/>
    </source>
</evidence>
<dbReference type="InterPro" id="IPR008220">
    <property type="entry name" value="HAT_MetX-like"/>
</dbReference>
<dbReference type="KEGG" id="svu:B1H20_01435"/>
<dbReference type="PANTHER" id="PTHR32268:SF11">
    <property type="entry name" value="HOMOSERINE O-ACETYLTRANSFERASE"/>
    <property type="match status" value="1"/>
</dbReference>
<sequence length="409" mass="42881">MNRSAPHHALPLPPASGGRREGDPPGRRRWAAIGDPLPLESGARLPGVRLAYETWGQRAADGSNAVLVLHALTGDSHVAGPAGPGHPTPGWWDALVGPGRPLDTERWFVVAPNVLGGCGGSTGPSSPGPDGAPWGSRFPRLSVRDQVAAEAALADALGIDRWAAVVGGSMGGMRALEWAVGRPERTGALLVLAAPAAASAEQIAWGTVQTGAIRSDPGWRGGDYHGAAPGDGPHRGLGQARRIAHITYRSEPELAARFGREPQPGEDPARGGRYRVESYLDHHADKLVARFDAGSYVTLTEAMNGHDVGRGRGGIARALLRAELPALVAGVDSDRLYPPAQQELLAELLPGADGARTVVSPCGHDGFLVETEQVGALVRELLARAPRPRHRSGSPFSLPSHHLTPEERS</sequence>
<feature type="active site" evidence="2 3">
    <location>
        <position position="334"/>
    </location>
</feature>
<keyword evidence="1 2" id="KW-0808">Transferase</keyword>
<comment type="similarity">
    <text evidence="2">Belongs to the AB hydrolase superfamily. MetX family.</text>
</comment>
<proteinExistence type="inferred from homology"/>
<gene>
    <name evidence="2" type="primary">metXA</name>
    <name evidence="6" type="ORF">B1H20_01435</name>
</gene>
<keyword evidence="2" id="KW-0486">Methionine biosynthesis</keyword>
<evidence type="ECO:0000256" key="3">
    <source>
        <dbReference type="PIRSR" id="PIRSR000443-1"/>
    </source>
</evidence>
<dbReference type="Pfam" id="PF00561">
    <property type="entry name" value="Abhydrolase_1"/>
    <property type="match status" value="1"/>
</dbReference>
<organism evidence="6 7">
    <name type="scientific">Streptomyces violaceoruber</name>
    <dbReference type="NCBI Taxonomy" id="1935"/>
    <lineage>
        <taxon>Bacteria</taxon>
        <taxon>Bacillati</taxon>
        <taxon>Actinomycetota</taxon>
        <taxon>Actinomycetes</taxon>
        <taxon>Kitasatosporales</taxon>
        <taxon>Streptomycetaceae</taxon>
        <taxon>Streptomyces</taxon>
        <taxon>Streptomyces violaceoruber group</taxon>
    </lineage>
</organism>
<evidence type="ECO:0000313" key="6">
    <source>
        <dbReference type="EMBL" id="ARF60194.1"/>
    </source>
</evidence>
<evidence type="ECO:0000256" key="2">
    <source>
        <dbReference type="HAMAP-Rule" id="MF_00296"/>
    </source>
</evidence>
<name>A0A1V0U4M7_STRVN</name>
<evidence type="ECO:0000259" key="5">
    <source>
        <dbReference type="Pfam" id="PF00561"/>
    </source>
</evidence>
<reference evidence="6 7" key="1">
    <citation type="submission" date="2017-03" db="EMBL/GenBank/DDBJ databases">
        <title>Complete Genome Sequence of a natural compounds producer, Streptomyces violaceus S21.</title>
        <authorList>
            <person name="Zhong C."/>
            <person name="Zhao Z."/>
            <person name="Fu J."/>
            <person name="Zong G."/>
            <person name="Qin R."/>
            <person name="Cao G."/>
        </authorList>
    </citation>
    <scope>NUCLEOTIDE SEQUENCE [LARGE SCALE GENOMIC DNA]</scope>
    <source>
        <strain evidence="6 7">S21</strain>
    </source>
</reference>
<accession>A0A1V0U4M7</accession>
<feature type="domain" description="AB hydrolase-1" evidence="5">
    <location>
        <begin position="64"/>
        <end position="370"/>
    </location>
</feature>
<dbReference type="PANTHER" id="PTHR32268">
    <property type="entry name" value="HOMOSERINE O-ACETYLTRANSFERASE"/>
    <property type="match status" value="1"/>
</dbReference>
<dbReference type="RefSeq" id="WP_083191982.1">
    <property type="nucleotide sequence ID" value="NZ_CP020570.1"/>
</dbReference>
<comment type="catalytic activity">
    <reaction evidence="2">
        <text>L-homoserine + acetyl-CoA = O-acetyl-L-homoserine + CoA</text>
        <dbReference type="Rhea" id="RHEA:13701"/>
        <dbReference type="ChEBI" id="CHEBI:57287"/>
        <dbReference type="ChEBI" id="CHEBI:57288"/>
        <dbReference type="ChEBI" id="CHEBI:57476"/>
        <dbReference type="ChEBI" id="CHEBI:57716"/>
        <dbReference type="EC" id="2.3.1.31"/>
    </reaction>
</comment>
<keyword evidence="2" id="KW-0012">Acyltransferase</keyword>
<dbReference type="GO" id="GO:0009086">
    <property type="term" value="P:methionine biosynthetic process"/>
    <property type="evidence" value="ECO:0007669"/>
    <property type="project" value="UniProtKB-UniRule"/>
</dbReference>
<keyword evidence="2" id="KW-0028">Amino-acid biosynthesis</keyword>
<feature type="active site" description="Nucleophile" evidence="2 3">
    <location>
        <position position="169"/>
    </location>
</feature>
<dbReference type="Proteomes" id="UP000192445">
    <property type="component" value="Chromosome"/>
</dbReference>
<dbReference type="GO" id="GO:0005737">
    <property type="term" value="C:cytoplasm"/>
    <property type="evidence" value="ECO:0007669"/>
    <property type="project" value="UniProtKB-SubCell"/>
</dbReference>
<dbReference type="HAMAP" id="MF_00296">
    <property type="entry name" value="MetX_acyltransf"/>
    <property type="match status" value="1"/>
</dbReference>
<dbReference type="AlphaFoldDB" id="A0A1V0U4M7"/>
<dbReference type="GO" id="GO:0004414">
    <property type="term" value="F:homoserine O-acetyltransferase activity"/>
    <property type="evidence" value="ECO:0007669"/>
    <property type="project" value="UniProtKB-UniRule"/>
</dbReference>
<feature type="binding site" evidence="2">
    <location>
        <position position="241"/>
    </location>
    <ligand>
        <name>substrate</name>
    </ligand>
</feature>
<dbReference type="GO" id="GO:0009092">
    <property type="term" value="P:homoserine metabolic process"/>
    <property type="evidence" value="ECO:0007669"/>
    <property type="project" value="TreeGrafter"/>
</dbReference>
<feature type="region of interest" description="Disordered" evidence="4">
    <location>
        <begin position="1"/>
        <end position="27"/>
    </location>
</feature>
<dbReference type="OrthoDB" id="9800754at2"/>